<dbReference type="AlphaFoldDB" id="R4XG43"/>
<proteinExistence type="predicted"/>
<accession>R4XG43</accession>
<dbReference type="GO" id="GO:0005789">
    <property type="term" value="C:endoplasmic reticulum membrane"/>
    <property type="evidence" value="ECO:0007669"/>
    <property type="project" value="TreeGrafter"/>
</dbReference>
<comment type="caution">
    <text evidence="2">The sequence shown here is derived from an EMBL/GenBank/DDBJ whole genome shotgun (WGS) entry which is preliminary data.</text>
</comment>
<feature type="transmembrane region" description="Helical" evidence="1">
    <location>
        <begin position="198"/>
        <end position="218"/>
    </location>
</feature>
<dbReference type="eggNOG" id="KOG4453">
    <property type="taxonomic scope" value="Eukaryota"/>
</dbReference>
<dbReference type="PANTHER" id="PTHR31303:SF1">
    <property type="entry name" value="CTP-DEPENDENT DIACYLGLYCEROL KINASE 1"/>
    <property type="match status" value="1"/>
</dbReference>
<evidence type="ECO:0008006" key="4">
    <source>
        <dbReference type="Google" id="ProtNLM"/>
    </source>
</evidence>
<organism evidence="2 3">
    <name type="scientific">Taphrina deformans (strain PYCC 5710 / ATCC 11124 / CBS 356.35 / IMI 108563 / JCM 9778 / NBRC 8474)</name>
    <name type="common">Peach leaf curl fungus</name>
    <name type="synonym">Lalaria deformans</name>
    <dbReference type="NCBI Taxonomy" id="1097556"/>
    <lineage>
        <taxon>Eukaryota</taxon>
        <taxon>Fungi</taxon>
        <taxon>Dikarya</taxon>
        <taxon>Ascomycota</taxon>
        <taxon>Taphrinomycotina</taxon>
        <taxon>Taphrinomycetes</taxon>
        <taxon>Taphrinales</taxon>
        <taxon>Taphrinaceae</taxon>
        <taxon>Taphrina</taxon>
    </lineage>
</organism>
<dbReference type="EMBL" id="CAHR02000326">
    <property type="protein sequence ID" value="CCG84853.1"/>
    <property type="molecule type" value="Genomic_DNA"/>
</dbReference>
<keyword evidence="1" id="KW-0812">Transmembrane</keyword>
<feature type="transmembrane region" description="Helical" evidence="1">
    <location>
        <begin position="225"/>
        <end position="243"/>
    </location>
</feature>
<dbReference type="VEuPathDB" id="FungiDB:TAPDE_005220"/>
<dbReference type="PANTHER" id="PTHR31303">
    <property type="entry name" value="CTP-DEPENDENT DIACYLGLYCEROL KINASE 1"/>
    <property type="match status" value="1"/>
</dbReference>
<keyword evidence="1" id="KW-0472">Membrane</keyword>
<dbReference type="GO" id="GO:0006654">
    <property type="term" value="P:phosphatidic acid biosynthetic process"/>
    <property type="evidence" value="ECO:0007669"/>
    <property type="project" value="TreeGrafter"/>
</dbReference>
<keyword evidence="3" id="KW-1185">Reference proteome</keyword>
<evidence type="ECO:0000313" key="3">
    <source>
        <dbReference type="Proteomes" id="UP000013776"/>
    </source>
</evidence>
<feature type="transmembrane region" description="Helical" evidence="1">
    <location>
        <begin position="102"/>
        <end position="121"/>
    </location>
</feature>
<keyword evidence="1" id="KW-1133">Transmembrane helix</keyword>
<gene>
    <name evidence="2" type="ORF">TAPDE_005220</name>
</gene>
<dbReference type="OrthoDB" id="5673at2759"/>
<dbReference type="GO" id="GO:0004143">
    <property type="term" value="F:ATP-dependent diacylglycerol kinase activity"/>
    <property type="evidence" value="ECO:0007669"/>
    <property type="project" value="InterPro"/>
</dbReference>
<dbReference type="Proteomes" id="UP000013776">
    <property type="component" value="Unassembled WGS sequence"/>
</dbReference>
<evidence type="ECO:0000256" key="1">
    <source>
        <dbReference type="SAM" id="Phobius"/>
    </source>
</evidence>
<evidence type="ECO:0000313" key="2">
    <source>
        <dbReference type="EMBL" id="CCG84853.1"/>
    </source>
</evidence>
<sequence>MPDNTKDSHRKARANSELADAPVIKQSWYAKYEVPRKVLHSSIGVASLVFYRYGATGSQLIRYIIPSLAIIVSADLLRFNSPGFARTYESLLGPLMRTNERTSWNGVIFYMLGTVSVLYLLPEDIATLSVVLLSWCDTAASTIGRAYGSYGPNLRKGKSVIGSLAAVATGAFATWLFYDQFAYLRPENLSWDRTNGISLGWLSLLGGIIASFSEFVDIWGIDDNLIIPILSGGLLFAGLRVLGLGG</sequence>
<dbReference type="STRING" id="1097556.R4XG43"/>
<reference evidence="2 3" key="1">
    <citation type="journal article" date="2013" name="MBio">
        <title>Genome sequencing of the plant pathogen Taphrina deformans, the causal agent of peach leaf curl.</title>
        <authorList>
            <person name="Cisse O.H."/>
            <person name="Almeida J.M.G.C.F."/>
            <person name="Fonseca A."/>
            <person name="Kumar A.A."/>
            <person name="Salojaervi J."/>
            <person name="Overmyer K."/>
            <person name="Hauser P.M."/>
            <person name="Pagni M."/>
        </authorList>
    </citation>
    <scope>NUCLEOTIDE SEQUENCE [LARGE SCALE GENOMIC DNA]</scope>
    <source>
        <strain evidence="3">PYCC 5710 / ATCC 11124 / CBS 356.35 / IMI 108563 / JCM 9778 / NBRC 8474</strain>
    </source>
</reference>
<protein>
    <recommendedName>
        <fullName evidence="4">Phosphatidate cytidylyltransferase</fullName>
    </recommendedName>
</protein>
<dbReference type="InterPro" id="IPR037997">
    <property type="entry name" value="Dgk1-like"/>
</dbReference>
<name>R4XG43_TAPDE</name>
<feature type="transmembrane region" description="Helical" evidence="1">
    <location>
        <begin position="160"/>
        <end position="178"/>
    </location>
</feature>